<feature type="non-terminal residue" evidence="1">
    <location>
        <position position="1"/>
    </location>
</feature>
<accession>A0A6J4QB49</accession>
<dbReference type="AlphaFoldDB" id="A0A6J4QB49"/>
<reference evidence="1" key="1">
    <citation type="submission" date="2020-02" db="EMBL/GenBank/DDBJ databases">
        <authorList>
            <person name="Meier V. D."/>
        </authorList>
    </citation>
    <scope>NUCLEOTIDE SEQUENCE</scope>
    <source>
        <strain evidence="1">AVDCRST_MAG66</strain>
    </source>
</reference>
<feature type="non-terminal residue" evidence="1">
    <location>
        <position position="62"/>
    </location>
</feature>
<evidence type="ECO:0000313" key="1">
    <source>
        <dbReference type="EMBL" id="CAA9439819.1"/>
    </source>
</evidence>
<protein>
    <submittedName>
        <fullName evidence="1">Uncharacterized protein</fullName>
    </submittedName>
</protein>
<name>A0A6J4QB49_9PSEU</name>
<organism evidence="1">
    <name type="scientific">uncultured Pseudonocardia sp</name>
    <dbReference type="NCBI Taxonomy" id="211455"/>
    <lineage>
        <taxon>Bacteria</taxon>
        <taxon>Bacillati</taxon>
        <taxon>Actinomycetota</taxon>
        <taxon>Actinomycetes</taxon>
        <taxon>Pseudonocardiales</taxon>
        <taxon>Pseudonocardiaceae</taxon>
        <taxon>Pseudonocardia</taxon>
        <taxon>environmental samples</taxon>
    </lineage>
</organism>
<gene>
    <name evidence="1" type="ORF">AVDCRST_MAG66-3912</name>
</gene>
<dbReference type="EMBL" id="CADCUS010000534">
    <property type="protein sequence ID" value="CAA9439819.1"/>
    <property type="molecule type" value="Genomic_DNA"/>
</dbReference>
<proteinExistence type="predicted"/>
<sequence>WTSARRGGREPFGPTVIDGLRRVSPVAGRGRIPRPRRSRRGRRPSWRALRWRRFDTWCDSRA</sequence>